<keyword evidence="3" id="KW-1185">Reference proteome</keyword>
<dbReference type="EMBL" id="JASCZI010243827">
    <property type="protein sequence ID" value="MED6213650.1"/>
    <property type="molecule type" value="Genomic_DNA"/>
</dbReference>
<reference evidence="2 3" key="1">
    <citation type="journal article" date="2023" name="Plants (Basel)">
        <title>Bridging the Gap: Combining Genomics and Transcriptomics Approaches to Understand Stylosanthes scabra, an Orphan Legume from the Brazilian Caatinga.</title>
        <authorList>
            <person name="Ferreira-Neto J.R.C."/>
            <person name="da Silva M.D."/>
            <person name="Binneck E."/>
            <person name="de Melo N.F."/>
            <person name="da Silva R.H."/>
            <person name="de Melo A.L.T.M."/>
            <person name="Pandolfi V."/>
            <person name="Bustamante F.O."/>
            <person name="Brasileiro-Vidal A.C."/>
            <person name="Benko-Iseppon A.M."/>
        </authorList>
    </citation>
    <scope>NUCLEOTIDE SEQUENCE [LARGE SCALE GENOMIC DNA]</scope>
    <source>
        <tissue evidence="2">Leaves</tissue>
    </source>
</reference>
<protein>
    <submittedName>
        <fullName evidence="2">Uncharacterized protein</fullName>
    </submittedName>
</protein>
<evidence type="ECO:0000256" key="1">
    <source>
        <dbReference type="SAM" id="Phobius"/>
    </source>
</evidence>
<keyword evidence="1" id="KW-0472">Membrane</keyword>
<organism evidence="2 3">
    <name type="scientific">Stylosanthes scabra</name>
    <dbReference type="NCBI Taxonomy" id="79078"/>
    <lineage>
        <taxon>Eukaryota</taxon>
        <taxon>Viridiplantae</taxon>
        <taxon>Streptophyta</taxon>
        <taxon>Embryophyta</taxon>
        <taxon>Tracheophyta</taxon>
        <taxon>Spermatophyta</taxon>
        <taxon>Magnoliopsida</taxon>
        <taxon>eudicotyledons</taxon>
        <taxon>Gunneridae</taxon>
        <taxon>Pentapetalae</taxon>
        <taxon>rosids</taxon>
        <taxon>fabids</taxon>
        <taxon>Fabales</taxon>
        <taxon>Fabaceae</taxon>
        <taxon>Papilionoideae</taxon>
        <taxon>50 kb inversion clade</taxon>
        <taxon>dalbergioids sensu lato</taxon>
        <taxon>Dalbergieae</taxon>
        <taxon>Pterocarpus clade</taxon>
        <taxon>Stylosanthes</taxon>
    </lineage>
</organism>
<proteinExistence type="predicted"/>
<evidence type="ECO:0000313" key="2">
    <source>
        <dbReference type="EMBL" id="MED6213650.1"/>
    </source>
</evidence>
<gene>
    <name evidence="2" type="ORF">PIB30_095333</name>
</gene>
<dbReference type="Proteomes" id="UP001341840">
    <property type="component" value="Unassembled WGS sequence"/>
</dbReference>
<feature type="transmembrane region" description="Helical" evidence="1">
    <location>
        <begin position="99"/>
        <end position="118"/>
    </location>
</feature>
<feature type="transmembrane region" description="Helical" evidence="1">
    <location>
        <begin position="47"/>
        <end position="68"/>
    </location>
</feature>
<evidence type="ECO:0000313" key="3">
    <source>
        <dbReference type="Proteomes" id="UP001341840"/>
    </source>
</evidence>
<accession>A0ABU6YWA5</accession>
<name>A0ABU6YWA5_9FABA</name>
<keyword evidence="1" id="KW-0812">Transmembrane</keyword>
<keyword evidence="1" id="KW-1133">Transmembrane helix</keyword>
<sequence>MGFSKGLVGCSRIEKVYAWIALICRGMVCWWESLVPTHMRRMARICVGGWVTGSGLGVWLSSCVRGVLVDGLKGTHMRRSPRIMWLGEVLGLMSKVRHAYAWGLHICVGCLGTLAWALHA</sequence>
<comment type="caution">
    <text evidence="2">The sequence shown here is derived from an EMBL/GenBank/DDBJ whole genome shotgun (WGS) entry which is preliminary data.</text>
</comment>